<dbReference type="AlphaFoldDB" id="F4W530"/>
<reference evidence="1" key="1">
    <citation type="submission" date="2011-02" db="EMBL/GenBank/DDBJ databases">
        <title>The genome of the leaf-cutting ant Acromyrmex echinatior suggests key adaptations to social evolution and fungus farming.</title>
        <authorList>
            <person name="Nygaard S."/>
            <person name="Zhang G."/>
        </authorList>
    </citation>
    <scope>NUCLEOTIDE SEQUENCE</scope>
</reference>
<dbReference type="InParanoid" id="F4W530"/>
<sequence>MLVVFQFHKHTKDLLLWRPKHWMLRKRNCKPVMKRKVSHYPSIEIFKKTRCCRIKSDPAKFFLNTPEIKNRTRSTSVSCIIHGTSKENKRNIETRTTYSAEVEVTLIIQSFEDFNAEASNLRSFEIQMSELSKQITSPRSVRTR</sequence>
<keyword evidence="2" id="KW-1185">Reference proteome</keyword>
<name>F4W530_ACREC</name>
<dbReference type="EMBL" id="GL887596">
    <property type="protein sequence ID" value="EGI70726.1"/>
    <property type="molecule type" value="Genomic_DNA"/>
</dbReference>
<protein>
    <submittedName>
        <fullName evidence="1">Uncharacterized protein</fullName>
    </submittedName>
</protein>
<gene>
    <name evidence="1" type="ORF">G5I_00520</name>
</gene>
<proteinExistence type="predicted"/>
<organism evidence="2">
    <name type="scientific">Acromyrmex echinatior</name>
    <name type="common">Panamanian leafcutter ant</name>
    <name type="synonym">Acromyrmex octospinosus echinatior</name>
    <dbReference type="NCBI Taxonomy" id="103372"/>
    <lineage>
        <taxon>Eukaryota</taxon>
        <taxon>Metazoa</taxon>
        <taxon>Ecdysozoa</taxon>
        <taxon>Arthropoda</taxon>
        <taxon>Hexapoda</taxon>
        <taxon>Insecta</taxon>
        <taxon>Pterygota</taxon>
        <taxon>Neoptera</taxon>
        <taxon>Endopterygota</taxon>
        <taxon>Hymenoptera</taxon>
        <taxon>Apocrita</taxon>
        <taxon>Aculeata</taxon>
        <taxon>Formicoidea</taxon>
        <taxon>Formicidae</taxon>
        <taxon>Myrmicinae</taxon>
        <taxon>Acromyrmex</taxon>
    </lineage>
</organism>
<evidence type="ECO:0000313" key="1">
    <source>
        <dbReference type="EMBL" id="EGI70726.1"/>
    </source>
</evidence>
<dbReference type="Proteomes" id="UP000007755">
    <property type="component" value="Unassembled WGS sequence"/>
</dbReference>
<accession>F4W530</accession>
<evidence type="ECO:0000313" key="2">
    <source>
        <dbReference type="Proteomes" id="UP000007755"/>
    </source>
</evidence>